<dbReference type="PANTHER" id="PTHR23026">
    <property type="entry name" value="NADPH NITROREDUCTASE"/>
    <property type="match status" value="1"/>
</dbReference>
<feature type="domain" description="Nitroreductase" evidence="2">
    <location>
        <begin position="89"/>
        <end position="168"/>
    </location>
</feature>
<dbReference type="GO" id="GO:0046857">
    <property type="term" value="F:oxidoreductase activity, acting on other nitrogenous compounds as donors, with NAD or NADP as acceptor"/>
    <property type="evidence" value="ECO:0007669"/>
    <property type="project" value="TreeGrafter"/>
</dbReference>
<dbReference type="eggNOG" id="COG0778">
    <property type="taxonomic scope" value="Bacteria"/>
</dbReference>
<dbReference type="AlphaFoldDB" id="A5ZA95"/>
<reference evidence="3 4" key="1">
    <citation type="submission" date="2007-03" db="EMBL/GenBank/DDBJ databases">
        <authorList>
            <person name="Fulton L."/>
            <person name="Clifton S."/>
            <person name="Fulton B."/>
            <person name="Xu J."/>
            <person name="Minx P."/>
            <person name="Pepin K.H."/>
            <person name="Johnson M."/>
            <person name="Thiruvilangam P."/>
            <person name="Bhonagiri V."/>
            <person name="Nash W.E."/>
            <person name="Mardis E.R."/>
            <person name="Wilson R.K."/>
        </authorList>
    </citation>
    <scope>NUCLEOTIDE SEQUENCE [LARGE SCALE GENOMIC DNA]</scope>
    <source>
        <strain evidence="3 4">ATCC 27560</strain>
    </source>
</reference>
<keyword evidence="1" id="KW-0520">NAD</keyword>
<gene>
    <name evidence="3" type="ORF">EUBVEN_02642</name>
</gene>
<dbReference type="GO" id="GO:0005829">
    <property type="term" value="C:cytosol"/>
    <property type="evidence" value="ECO:0007669"/>
    <property type="project" value="TreeGrafter"/>
</dbReference>
<organism evidence="3 4">
    <name type="scientific">Eubacterium ventriosum ATCC 27560</name>
    <dbReference type="NCBI Taxonomy" id="411463"/>
    <lineage>
        <taxon>Bacteria</taxon>
        <taxon>Bacillati</taxon>
        <taxon>Bacillota</taxon>
        <taxon>Clostridia</taxon>
        <taxon>Eubacteriales</taxon>
        <taxon>Eubacteriaceae</taxon>
        <taxon>Eubacterium</taxon>
    </lineage>
</organism>
<dbReference type="CDD" id="cd02136">
    <property type="entry name" value="PnbA_NfnB-like"/>
    <property type="match status" value="1"/>
</dbReference>
<dbReference type="Pfam" id="PF00881">
    <property type="entry name" value="Nitroreductase"/>
    <property type="match status" value="2"/>
</dbReference>
<evidence type="ECO:0000313" key="3">
    <source>
        <dbReference type="EMBL" id="EDM49996.1"/>
    </source>
</evidence>
<evidence type="ECO:0000256" key="1">
    <source>
        <dbReference type="ARBA" id="ARBA00023027"/>
    </source>
</evidence>
<dbReference type="InterPro" id="IPR000415">
    <property type="entry name" value="Nitroreductase-like"/>
</dbReference>
<dbReference type="GO" id="GO:0046256">
    <property type="term" value="P:2,4,6-trinitrotoluene catabolic process"/>
    <property type="evidence" value="ECO:0007669"/>
    <property type="project" value="TreeGrafter"/>
</dbReference>
<evidence type="ECO:0000259" key="2">
    <source>
        <dbReference type="Pfam" id="PF00881"/>
    </source>
</evidence>
<dbReference type="InterPro" id="IPR029479">
    <property type="entry name" value="Nitroreductase"/>
</dbReference>
<dbReference type="SUPFAM" id="SSF55469">
    <property type="entry name" value="FMN-dependent nitroreductase-like"/>
    <property type="match status" value="1"/>
</dbReference>
<dbReference type="STRING" id="411463.EUBVEN_02642"/>
<proteinExistence type="predicted"/>
<feature type="domain" description="Nitroreductase" evidence="2">
    <location>
        <begin position="22"/>
        <end position="75"/>
    </location>
</feature>
<name>A5ZA95_9FIRM</name>
<dbReference type="HOGENOM" id="CLU_070764_7_0_9"/>
<dbReference type="InterPro" id="IPR050627">
    <property type="entry name" value="Nitroreductase/BluB"/>
</dbReference>
<evidence type="ECO:0000313" key="4">
    <source>
        <dbReference type="Proteomes" id="UP000006000"/>
    </source>
</evidence>
<accession>A5ZA95</accession>
<dbReference type="Gene3D" id="3.40.109.10">
    <property type="entry name" value="NADH Oxidase"/>
    <property type="match status" value="1"/>
</dbReference>
<dbReference type="EMBL" id="AAVL02000038">
    <property type="protein sequence ID" value="EDM49996.1"/>
    <property type="molecule type" value="Genomic_DNA"/>
</dbReference>
<dbReference type="PANTHER" id="PTHR23026:SF125">
    <property type="entry name" value="OXYGEN-INSENSITIVE NAD(P)H NITROREDUCTASE"/>
    <property type="match status" value="1"/>
</dbReference>
<protein>
    <submittedName>
        <fullName evidence="3">Nitroreductase family protein</fullName>
    </submittedName>
</protein>
<dbReference type="Proteomes" id="UP000006000">
    <property type="component" value="Unassembled WGS sequence"/>
</dbReference>
<sequence length="188" mass="21277">MRNMESNLKEEQRMSDVLKAMEERRSIRKYKADMVPQEIIDKIIEAGLYAASGKGTQNTIIIQVTNKELRDKISEMNCKIGGWEEGFDPFYGAPAMLIVLAKKDWPTGIYDGSLVMGNLMLAAHDLGIGSCWIHRAKEEFETEWGKELLKSLGIEEEYVGIGHCALGYVEGDEPKAAPRKENRVYYVK</sequence>
<reference evidence="3 4" key="2">
    <citation type="submission" date="2007-04" db="EMBL/GenBank/DDBJ databases">
        <title>Draft genome sequence of Eubacterium ventriosum (ATCC 27560).</title>
        <authorList>
            <person name="Sudarsanam P."/>
            <person name="Ley R."/>
            <person name="Guruge J."/>
            <person name="Turnbaugh P.J."/>
            <person name="Mahowald M."/>
            <person name="Liep D."/>
            <person name="Gordon J."/>
        </authorList>
    </citation>
    <scope>NUCLEOTIDE SEQUENCE [LARGE SCALE GENOMIC DNA]</scope>
    <source>
        <strain evidence="3 4">ATCC 27560</strain>
    </source>
</reference>
<comment type="caution">
    <text evidence="3">The sequence shown here is derived from an EMBL/GenBank/DDBJ whole genome shotgun (WGS) entry which is preliminary data.</text>
</comment>